<proteinExistence type="predicted"/>
<dbReference type="SUPFAM" id="SSF46785">
    <property type="entry name" value="Winged helix' DNA-binding domain"/>
    <property type="match status" value="1"/>
</dbReference>
<evidence type="ECO:0000313" key="5">
    <source>
        <dbReference type="Proteomes" id="UP000677918"/>
    </source>
</evidence>
<dbReference type="EMBL" id="BOVK01000070">
    <property type="protein sequence ID" value="GIQ71110.1"/>
    <property type="molecule type" value="Genomic_DNA"/>
</dbReference>
<dbReference type="Gene3D" id="1.10.10.10">
    <property type="entry name" value="Winged helix-like DNA-binding domain superfamily/Winged helix DNA-binding domain"/>
    <property type="match status" value="1"/>
</dbReference>
<dbReference type="Proteomes" id="UP000677918">
    <property type="component" value="Unassembled WGS sequence"/>
</dbReference>
<organism evidence="4 5">
    <name type="scientific">Xylanibacillus composti</name>
    <dbReference type="NCBI Taxonomy" id="1572762"/>
    <lineage>
        <taxon>Bacteria</taxon>
        <taxon>Bacillati</taxon>
        <taxon>Bacillota</taxon>
        <taxon>Bacilli</taxon>
        <taxon>Bacillales</taxon>
        <taxon>Paenibacillaceae</taxon>
        <taxon>Xylanibacillus</taxon>
    </lineage>
</organism>
<dbReference type="PANTHER" id="PTHR34580:SF1">
    <property type="entry name" value="PROTEIN PAFC"/>
    <property type="match status" value="1"/>
</dbReference>
<dbReference type="InterPro" id="IPR036388">
    <property type="entry name" value="WH-like_DNA-bd_sf"/>
</dbReference>
<evidence type="ECO:0000256" key="1">
    <source>
        <dbReference type="ARBA" id="ARBA00023015"/>
    </source>
</evidence>
<keyword evidence="5" id="KW-1185">Reference proteome</keyword>
<dbReference type="PROSITE" id="PS51000">
    <property type="entry name" value="HTH_DEOR_2"/>
    <property type="match status" value="1"/>
</dbReference>
<protein>
    <recommendedName>
        <fullName evidence="3">HTH deoR-type domain-containing protein</fullName>
    </recommendedName>
</protein>
<feature type="domain" description="HTH deoR-type" evidence="3">
    <location>
        <begin position="2"/>
        <end position="60"/>
    </location>
</feature>
<dbReference type="GO" id="GO:0003700">
    <property type="term" value="F:DNA-binding transcription factor activity"/>
    <property type="evidence" value="ECO:0007669"/>
    <property type="project" value="InterPro"/>
</dbReference>
<accession>A0A8J4H799</accession>
<dbReference type="SMART" id="SM00420">
    <property type="entry name" value="HTH_DEOR"/>
    <property type="match status" value="1"/>
</dbReference>
<evidence type="ECO:0000256" key="2">
    <source>
        <dbReference type="ARBA" id="ARBA00023163"/>
    </source>
</evidence>
<name>A0A8J4H799_9BACL</name>
<dbReference type="Pfam" id="PF08279">
    <property type="entry name" value="HTH_11"/>
    <property type="match status" value="1"/>
</dbReference>
<dbReference type="InterPro" id="IPR001034">
    <property type="entry name" value="DeoR_HTH"/>
</dbReference>
<dbReference type="InterPro" id="IPR051534">
    <property type="entry name" value="CBASS_pafABC_assoc_protein"/>
</dbReference>
<evidence type="ECO:0000259" key="3">
    <source>
        <dbReference type="PROSITE" id="PS51000"/>
    </source>
</evidence>
<evidence type="ECO:0000313" key="4">
    <source>
        <dbReference type="EMBL" id="GIQ71110.1"/>
    </source>
</evidence>
<gene>
    <name evidence="4" type="ORF">XYCOK13_39340</name>
</gene>
<dbReference type="AlphaFoldDB" id="A0A8J4H799"/>
<reference evidence="4" key="1">
    <citation type="submission" date="2021-04" db="EMBL/GenBank/DDBJ databases">
        <title>Draft genome sequence of Xylanibacillus composti strain K13.</title>
        <authorList>
            <person name="Uke A."/>
            <person name="Chhe C."/>
            <person name="Baramee S."/>
            <person name="Kosugi A."/>
        </authorList>
    </citation>
    <scope>NUCLEOTIDE SEQUENCE</scope>
    <source>
        <strain evidence="4">K13</strain>
    </source>
</reference>
<dbReference type="PANTHER" id="PTHR34580">
    <property type="match status" value="1"/>
</dbReference>
<sequence>MQLNRLFAIVYLLLQQPRVTARELAERFEVSVRTIYRDIELLGSAGIPVYMSKGRGGGISLLDHFVLNKSLLTDREQLEILSALQGLNKCARKWEPGCAGYRPVVGEVLERRGLCRNYAKSESQGDRAVLRL</sequence>
<dbReference type="InterPro" id="IPR013196">
    <property type="entry name" value="HTH_11"/>
</dbReference>
<comment type="caution">
    <text evidence="4">The sequence shown here is derived from an EMBL/GenBank/DDBJ whole genome shotgun (WGS) entry which is preliminary data.</text>
</comment>
<keyword evidence="2" id="KW-0804">Transcription</keyword>
<dbReference type="InterPro" id="IPR036390">
    <property type="entry name" value="WH_DNA-bd_sf"/>
</dbReference>
<keyword evidence="1" id="KW-0805">Transcription regulation</keyword>